<reference evidence="7" key="1">
    <citation type="submission" date="2022-01" db="EMBL/GenBank/DDBJ databases">
        <authorList>
            <person name="Braso-Vives M."/>
        </authorList>
    </citation>
    <scope>NUCLEOTIDE SEQUENCE</scope>
</reference>
<dbReference type="SMART" id="SM00042">
    <property type="entry name" value="CUB"/>
    <property type="match status" value="2"/>
</dbReference>
<evidence type="ECO:0000256" key="1">
    <source>
        <dbReference type="ARBA" id="ARBA00022737"/>
    </source>
</evidence>
<feature type="compositionally biased region" description="Low complexity" evidence="4">
    <location>
        <begin position="306"/>
        <end position="343"/>
    </location>
</feature>
<gene>
    <name evidence="7" type="primary">PCOLCE2</name>
    <name evidence="7" type="ORF">BLAG_LOCUS25584</name>
</gene>
<protein>
    <submittedName>
        <fullName evidence="7">PCOLCE2 protein</fullName>
    </submittedName>
</protein>
<evidence type="ECO:0000256" key="3">
    <source>
        <dbReference type="PROSITE-ProRule" id="PRU00059"/>
    </source>
</evidence>
<comment type="caution">
    <text evidence="3">Lacks conserved residue(s) required for the propagation of feature annotation.</text>
</comment>
<dbReference type="AlphaFoldDB" id="A0A8K0AER6"/>
<dbReference type="PANTHER" id="PTHR24251">
    <property type="entry name" value="OVOCHYMASE-RELATED"/>
    <property type="match status" value="1"/>
</dbReference>
<proteinExistence type="predicted"/>
<dbReference type="Gene3D" id="2.60.120.290">
    <property type="entry name" value="Spermadhesin, CUB domain"/>
    <property type="match status" value="2"/>
</dbReference>
<dbReference type="InterPro" id="IPR035914">
    <property type="entry name" value="Sperma_CUB_dom_sf"/>
</dbReference>
<evidence type="ECO:0000313" key="8">
    <source>
        <dbReference type="Proteomes" id="UP000838412"/>
    </source>
</evidence>
<feature type="signal peptide" evidence="5">
    <location>
        <begin position="1"/>
        <end position="19"/>
    </location>
</feature>
<organism evidence="7 8">
    <name type="scientific">Branchiostoma lanceolatum</name>
    <name type="common">Common lancelet</name>
    <name type="synonym">Amphioxus lanceolatum</name>
    <dbReference type="NCBI Taxonomy" id="7740"/>
    <lineage>
        <taxon>Eukaryota</taxon>
        <taxon>Metazoa</taxon>
        <taxon>Chordata</taxon>
        <taxon>Cephalochordata</taxon>
        <taxon>Leptocardii</taxon>
        <taxon>Amphioxiformes</taxon>
        <taxon>Branchiostomatidae</taxon>
        <taxon>Branchiostoma</taxon>
    </lineage>
</organism>
<evidence type="ECO:0000256" key="4">
    <source>
        <dbReference type="SAM" id="MobiDB-lite"/>
    </source>
</evidence>
<sequence length="366" mass="38564">MGLVAILMILACLVNLGVSECENGGTFRTQNRRKIKTDNHPASYPREPCTWTLEVSQGSVVLLTFDTLDIWPWTSRGCTGDSVTIYDGDSQGTKLGEFCGAVVPPALLSTGNNMTVVMEVGNYEAGFTGFSATFERAQPGWDSGCNDLSSWTQSKRGAIASMFYGAENYVNDAYCRWTITVVTGKSIRLTFPRNFEVETALDCSGADNLMVSANGMEIGTYCGSSKANTGPSDILSCFHEMTVEFTTDSVGTLPGFIAEFFETDCLTTTTVRPGGWVSGSAVTGSGGSGDAATAGGNTITAAVTTLEVTTPAQTTTPSPSSTSKRMFTASTRRQPTTTSAPTTNVTSMAPTTTIPVSTTAKTTTGK</sequence>
<dbReference type="PROSITE" id="PS01180">
    <property type="entry name" value="CUB"/>
    <property type="match status" value="2"/>
</dbReference>
<dbReference type="InterPro" id="IPR000859">
    <property type="entry name" value="CUB_dom"/>
</dbReference>
<keyword evidence="1" id="KW-0677">Repeat</keyword>
<feature type="domain" description="CUB" evidence="6">
    <location>
        <begin position="23"/>
        <end position="137"/>
    </location>
</feature>
<accession>A0A8K0AER6</accession>
<evidence type="ECO:0000259" key="6">
    <source>
        <dbReference type="PROSITE" id="PS01180"/>
    </source>
</evidence>
<name>A0A8K0AER6_BRALA</name>
<dbReference type="OrthoDB" id="291007at2759"/>
<evidence type="ECO:0000256" key="5">
    <source>
        <dbReference type="SAM" id="SignalP"/>
    </source>
</evidence>
<feature type="domain" description="CUB" evidence="6">
    <location>
        <begin position="145"/>
        <end position="263"/>
    </location>
</feature>
<feature type="region of interest" description="Disordered" evidence="4">
    <location>
        <begin position="306"/>
        <end position="366"/>
    </location>
</feature>
<dbReference type="Proteomes" id="UP000838412">
    <property type="component" value="Chromosome 9"/>
</dbReference>
<dbReference type="PANTHER" id="PTHR24251:SF40">
    <property type="entry name" value="CUB DOMAIN-CONTAINING PROTEIN"/>
    <property type="match status" value="1"/>
</dbReference>
<dbReference type="SUPFAM" id="SSF49854">
    <property type="entry name" value="Spermadhesin, CUB domain"/>
    <property type="match status" value="2"/>
</dbReference>
<dbReference type="Pfam" id="PF00431">
    <property type="entry name" value="CUB"/>
    <property type="match status" value="2"/>
</dbReference>
<evidence type="ECO:0000256" key="2">
    <source>
        <dbReference type="ARBA" id="ARBA00023157"/>
    </source>
</evidence>
<keyword evidence="5" id="KW-0732">Signal</keyword>
<dbReference type="EMBL" id="OV696694">
    <property type="protein sequence ID" value="CAH1274637.1"/>
    <property type="molecule type" value="Genomic_DNA"/>
</dbReference>
<keyword evidence="8" id="KW-1185">Reference proteome</keyword>
<keyword evidence="2" id="KW-1015">Disulfide bond</keyword>
<feature type="chain" id="PRO_5035447090" evidence="5">
    <location>
        <begin position="20"/>
        <end position="366"/>
    </location>
</feature>
<evidence type="ECO:0000313" key="7">
    <source>
        <dbReference type="EMBL" id="CAH1274637.1"/>
    </source>
</evidence>
<feature type="compositionally biased region" description="Polar residues" evidence="4">
    <location>
        <begin position="344"/>
        <end position="366"/>
    </location>
</feature>
<dbReference type="CDD" id="cd00041">
    <property type="entry name" value="CUB"/>
    <property type="match status" value="2"/>
</dbReference>